<name>A0AC35U625_9BILA</name>
<accession>A0AC35U625</accession>
<reference evidence="2" key="1">
    <citation type="submission" date="2016-11" db="UniProtKB">
        <authorList>
            <consortium name="WormBaseParasite"/>
        </authorList>
    </citation>
    <scope>IDENTIFICATION</scope>
    <source>
        <strain evidence="2">KR3021</strain>
    </source>
</reference>
<dbReference type="Proteomes" id="UP000095286">
    <property type="component" value="Unplaced"/>
</dbReference>
<evidence type="ECO:0000313" key="1">
    <source>
        <dbReference type="Proteomes" id="UP000095286"/>
    </source>
</evidence>
<dbReference type="WBParaSite" id="RSKR_0000811200.1">
    <property type="protein sequence ID" value="RSKR_0000811200.1"/>
    <property type="gene ID" value="RSKR_0000811200"/>
</dbReference>
<organism evidence="1 2">
    <name type="scientific">Rhabditophanes sp. KR3021</name>
    <dbReference type="NCBI Taxonomy" id="114890"/>
    <lineage>
        <taxon>Eukaryota</taxon>
        <taxon>Metazoa</taxon>
        <taxon>Ecdysozoa</taxon>
        <taxon>Nematoda</taxon>
        <taxon>Chromadorea</taxon>
        <taxon>Rhabditida</taxon>
        <taxon>Tylenchina</taxon>
        <taxon>Panagrolaimomorpha</taxon>
        <taxon>Strongyloidoidea</taxon>
        <taxon>Alloionematidae</taxon>
        <taxon>Rhabditophanes</taxon>
    </lineage>
</organism>
<evidence type="ECO:0000313" key="2">
    <source>
        <dbReference type="WBParaSite" id="RSKR_0000811200.1"/>
    </source>
</evidence>
<protein>
    <submittedName>
        <fullName evidence="2">G_PROTEIN_RECEP_F1_2 domain-containing protein</fullName>
    </submittedName>
</protein>
<proteinExistence type="predicted"/>
<sequence>MDSAINDHTFEAHLFLEENLEDACALLDPNSFKTILTILGTVLSVISAVCNILIAIVLLRPKHSHFFFLGLLALSDTFLSILYGPIIGVYTIGAKIPILWVHQLWWSFAVPLLSLCNTAASFSCFLIILASIERYLITIKSKYLLCFRELRGILATAMFIVALILRGTTYFEIRIGKNGNCTGLSEYTVEQTEFAATEQYKLFSFYVRNVTCTLIPFVLLAFLNARIVTKLREQQRSAVMFHMQSSCHKAKIRSATLLLILIVFSYLIANFLQVISCLWEYIDFDSTQTESLYPYYDGITDLVSVLCTLGCASRLFIYMFCNEEFRCAFMEFFCVKKGENYKINYEFDLQENESQKSIAEQRIGTEFDQLVVLIARQIPKFSPTTENKMADINEAEEIRI</sequence>